<sequence length="166" mass="18678">MRLNVNRLLHTPDASQEVRFEMDLSQLDFGGAAPIIRPVTVEGRIRNQAGVLLCQLEMHTTLHCVCDRCMEEFDAPKSVSYSCVLAEEKQEEDSDEIILLEHDEVDLAELARDAFILDMDTKTLCSEDCKGLCPGCGVNLNREPCRCKKQVDPRLAKLASLLQEKE</sequence>
<dbReference type="PANTHER" id="PTHR34374:SF1">
    <property type="entry name" value="LARGE RIBOSOMAL RNA SUBUNIT ACCUMULATION PROTEIN YCED HOMOLOG 1, CHLOROPLASTIC"/>
    <property type="match status" value="1"/>
</dbReference>
<dbReference type="EMBL" id="AP023418">
    <property type="protein sequence ID" value="BCK80504.1"/>
    <property type="molecule type" value="Genomic_DNA"/>
</dbReference>
<dbReference type="KEGG" id="vcop:MM50RIKEN_02670"/>
<dbReference type="PANTHER" id="PTHR34374">
    <property type="entry name" value="LARGE RIBOSOMAL RNA SUBUNIT ACCUMULATION PROTEIN YCED HOMOLOG 1, CHLOROPLASTIC"/>
    <property type="match status" value="1"/>
</dbReference>
<name>A0A810PY36_9FIRM</name>
<dbReference type="Proteomes" id="UP000681035">
    <property type="component" value="Chromosome"/>
</dbReference>
<dbReference type="AlphaFoldDB" id="A0A810PY36"/>
<evidence type="ECO:0000313" key="1">
    <source>
        <dbReference type="EMBL" id="BCK80504.1"/>
    </source>
</evidence>
<accession>A0A810PY36</accession>
<proteinExistence type="predicted"/>
<gene>
    <name evidence="1" type="ORF">MM50RIKEN_02670</name>
</gene>
<dbReference type="InterPro" id="IPR003772">
    <property type="entry name" value="YceD"/>
</dbReference>
<evidence type="ECO:0008006" key="3">
    <source>
        <dbReference type="Google" id="ProtNLM"/>
    </source>
</evidence>
<organism evidence="1 2">
    <name type="scientific">Vescimonas coprocola</name>
    <dbReference type="NCBI Taxonomy" id="2714355"/>
    <lineage>
        <taxon>Bacteria</taxon>
        <taxon>Bacillati</taxon>
        <taxon>Bacillota</taxon>
        <taxon>Clostridia</taxon>
        <taxon>Eubacteriales</taxon>
        <taxon>Oscillospiraceae</taxon>
        <taxon>Vescimonas</taxon>
    </lineage>
</organism>
<dbReference type="Pfam" id="PF02620">
    <property type="entry name" value="YceD"/>
    <property type="match status" value="1"/>
</dbReference>
<protein>
    <recommendedName>
        <fullName evidence="3">DUF177 domain-containing protein</fullName>
    </recommendedName>
</protein>
<dbReference type="RefSeq" id="WP_213541446.1">
    <property type="nucleotide sequence ID" value="NZ_AP023418.1"/>
</dbReference>
<keyword evidence="2" id="KW-1185">Reference proteome</keyword>
<reference evidence="1" key="1">
    <citation type="submission" date="2020-09" db="EMBL/GenBank/DDBJ databases">
        <title>New species isolated from human feces.</title>
        <authorList>
            <person name="Kitahara M."/>
            <person name="Shigeno Y."/>
            <person name="Shime M."/>
            <person name="Matsumoto Y."/>
            <person name="Nakamura S."/>
            <person name="Motooka D."/>
            <person name="Fukuoka S."/>
            <person name="Nishikawa H."/>
            <person name="Benno Y."/>
        </authorList>
    </citation>
    <scope>NUCLEOTIDE SEQUENCE</scope>
    <source>
        <strain evidence="1">MM50</strain>
    </source>
</reference>
<evidence type="ECO:0000313" key="2">
    <source>
        <dbReference type="Proteomes" id="UP000681035"/>
    </source>
</evidence>